<sequence length="60" mass="6942">MRVLKYIAFFAAVITIFFALVTRFVITARLLFGLTPTAYLRFTAVMLLFAIALHLLFEKR</sequence>
<evidence type="ECO:0000313" key="3">
    <source>
        <dbReference type="Proteomes" id="UP000885826"/>
    </source>
</evidence>
<evidence type="ECO:0000313" key="2">
    <source>
        <dbReference type="EMBL" id="HEC78713.1"/>
    </source>
</evidence>
<protein>
    <submittedName>
        <fullName evidence="2">Uncharacterized protein</fullName>
    </submittedName>
</protein>
<accession>A0A9C9EMB0</accession>
<dbReference type="AlphaFoldDB" id="A0A9C9EMB0"/>
<dbReference type="Proteomes" id="UP000885826">
    <property type="component" value="Unassembled WGS sequence"/>
</dbReference>
<evidence type="ECO:0000256" key="1">
    <source>
        <dbReference type="SAM" id="Phobius"/>
    </source>
</evidence>
<gene>
    <name evidence="2" type="ORF">ENI34_06180</name>
</gene>
<dbReference type="EMBL" id="DRIG01000065">
    <property type="protein sequence ID" value="HEC78713.1"/>
    <property type="molecule type" value="Genomic_DNA"/>
</dbReference>
<feature type="transmembrane region" description="Helical" evidence="1">
    <location>
        <begin position="7"/>
        <end position="26"/>
    </location>
</feature>
<keyword evidence="1" id="KW-1133">Transmembrane helix</keyword>
<name>A0A9C9EMB0_UNCW3</name>
<keyword evidence="1" id="KW-0472">Membrane</keyword>
<keyword evidence="1" id="KW-0812">Transmembrane</keyword>
<comment type="caution">
    <text evidence="2">The sequence shown here is derived from an EMBL/GenBank/DDBJ whole genome shotgun (WGS) entry which is preliminary data.</text>
</comment>
<proteinExistence type="predicted"/>
<feature type="transmembrane region" description="Helical" evidence="1">
    <location>
        <begin position="38"/>
        <end position="57"/>
    </location>
</feature>
<reference evidence="2" key="1">
    <citation type="journal article" date="2020" name="mSystems">
        <title>Genome- and Community-Level Interaction Insights into Carbon Utilization and Element Cycling Functions of Hydrothermarchaeota in Hydrothermal Sediment.</title>
        <authorList>
            <person name="Zhou Z."/>
            <person name="Liu Y."/>
            <person name="Xu W."/>
            <person name="Pan J."/>
            <person name="Luo Z.H."/>
            <person name="Li M."/>
        </authorList>
    </citation>
    <scope>NUCLEOTIDE SEQUENCE</scope>
    <source>
        <strain evidence="2">HyVt-388</strain>
    </source>
</reference>
<organism evidence="2 3">
    <name type="scientific">candidate division WOR-3 bacterium</name>
    <dbReference type="NCBI Taxonomy" id="2052148"/>
    <lineage>
        <taxon>Bacteria</taxon>
        <taxon>Bacteria division WOR-3</taxon>
    </lineage>
</organism>